<dbReference type="EMBL" id="RWGY01000045">
    <property type="protein sequence ID" value="TVU07372.1"/>
    <property type="molecule type" value="Genomic_DNA"/>
</dbReference>
<protein>
    <submittedName>
        <fullName evidence="3">Uncharacterized protein</fullName>
    </submittedName>
</protein>
<dbReference type="EMBL" id="RWGY01000884">
    <property type="protein sequence ID" value="TVT98272.1"/>
    <property type="molecule type" value="Genomic_DNA"/>
</dbReference>
<evidence type="ECO:0000256" key="1">
    <source>
        <dbReference type="SAM" id="MobiDB-lite"/>
    </source>
</evidence>
<name>A0A5J9T7N0_9POAL</name>
<evidence type="ECO:0000313" key="4">
    <source>
        <dbReference type="Proteomes" id="UP000324897"/>
    </source>
</evidence>
<evidence type="ECO:0000313" key="3">
    <source>
        <dbReference type="EMBL" id="TVU07372.1"/>
    </source>
</evidence>
<gene>
    <name evidence="3" type="ORF">EJB05_47424</name>
    <name evidence="2" type="ORF">EJB05_56439</name>
</gene>
<dbReference type="Gramene" id="TVT98272">
    <property type="protein sequence ID" value="TVT98272"/>
    <property type="gene ID" value="EJB05_56439"/>
</dbReference>
<proteinExistence type="predicted"/>
<accession>A0A5J9T7N0</accession>
<feature type="region of interest" description="Disordered" evidence="1">
    <location>
        <begin position="28"/>
        <end position="48"/>
    </location>
</feature>
<sequence length="108" mass="11836">MVPAAALRVLPSMTTRGSWHHQHQVWCSSAAPQTPEGGQQPARRSANYLPSSWDYNALLSLKGRDGRHPRISQPQATPTPAPCSELDSFLHLPFIVFCGSPRPRRGPG</sequence>
<organism evidence="3 4">
    <name type="scientific">Eragrostis curvula</name>
    <name type="common">weeping love grass</name>
    <dbReference type="NCBI Taxonomy" id="38414"/>
    <lineage>
        <taxon>Eukaryota</taxon>
        <taxon>Viridiplantae</taxon>
        <taxon>Streptophyta</taxon>
        <taxon>Embryophyta</taxon>
        <taxon>Tracheophyta</taxon>
        <taxon>Spermatophyta</taxon>
        <taxon>Magnoliopsida</taxon>
        <taxon>Liliopsida</taxon>
        <taxon>Poales</taxon>
        <taxon>Poaceae</taxon>
        <taxon>PACMAD clade</taxon>
        <taxon>Chloridoideae</taxon>
        <taxon>Eragrostideae</taxon>
        <taxon>Eragrostidinae</taxon>
        <taxon>Eragrostis</taxon>
    </lineage>
</organism>
<keyword evidence="4" id="KW-1185">Reference proteome</keyword>
<dbReference type="AlphaFoldDB" id="A0A5J9T7N0"/>
<dbReference type="Gramene" id="TVU07372">
    <property type="protein sequence ID" value="TVU07372"/>
    <property type="gene ID" value="EJB05_47424"/>
</dbReference>
<dbReference type="Proteomes" id="UP000324897">
    <property type="component" value="Unassembled WGS sequence"/>
</dbReference>
<evidence type="ECO:0000313" key="2">
    <source>
        <dbReference type="EMBL" id="TVT98272.1"/>
    </source>
</evidence>
<comment type="caution">
    <text evidence="3">The sequence shown here is derived from an EMBL/GenBank/DDBJ whole genome shotgun (WGS) entry which is preliminary data.</text>
</comment>
<reference evidence="3 4" key="1">
    <citation type="journal article" date="2019" name="Sci. Rep.">
        <title>A high-quality genome of Eragrostis curvula grass provides insights into Poaceae evolution and supports new strategies to enhance forage quality.</title>
        <authorList>
            <person name="Carballo J."/>
            <person name="Santos B.A.C.M."/>
            <person name="Zappacosta D."/>
            <person name="Garbus I."/>
            <person name="Selva J.P."/>
            <person name="Gallo C.A."/>
            <person name="Diaz A."/>
            <person name="Albertini E."/>
            <person name="Caccamo M."/>
            <person name="Echenique V."/>
        </authorList>
    </citation>
    <scope>NUCLEOTIDE SEQUENCE [LARGE SCALE GENOMIC DNA]</scope>
    <source>
        <strain evidence="4">cv. Victoria</strain>
        <tissue evidence="3">Leaf</tissue>
    </source>
</reference>
<feature type="non-terminal residue" evidence="3">
    <location>
        <position position="1"/>
    </location>
</feature>